<keyword evidence="8" id="KW-1185">Reference proteome</keyword>
<feature type="domain" description="Cyclic nucleotide-binding" evidence="5">
    <location>
        <begin position="54"/>
        <end position="131"/>
    </location>
</feature>
<name>A0A167G3P6_9GAMM</name>
<gene>
    <name evidence="7" type="ORF">I596_82</name>
</gene>
<comment type="catalytic activity">
    <reaction evidence="3">
        <text>2 GTP = 3',3'-c-di-GMP + 2 diphosphate</text>
        <dbReference type="Rhea" id="RHEA:24898"/>
        <dbReference type="ChEBI" id="CHEBI:33019"/>
        <dbReference type="ChEBI" id="CHEBI:37565"/>
        <dbReference type="ChEBI" id="CHEBI:58805"/>
        <dbReference type="EC" id="2.7.7.65"/>
    </reaction>
</comment>
<sequence>MVIVSSAPSSVSEANAAPAAARHPSASNATHPRQLSTAEIELFARVGARREALADDLIFHRGEQGRSMFIVQAGQVRLQFGDSVVDKLIGPGEFFGELALFIGNHARVANAIAAQPTTLWVVSHDAFSDLLDSEPRLLARFMQRSFSYLVASEQQLIANLRRRNEDLMVTLDSLRQAQTQLTTAQRLVQTDELTGLCNRRGLYLYLEQLQQRRIHDTTLGLLLIDVDHFKQINDRCGHLVGDAVLKAIADALRDAAAACDMPCRLGGDEFAFLAQITSLDELQARADQIAGAIRALRFPAGADTLQIAVSIGGGLCPLEATWTAWYSYADTALYAVKGEGGDGINVKHMDAGGDSPAFC</sequence>
<dbReference type="Pfam" id="PF00027">
    <property type="entry name" value="cNMP_binding"/>
    <property type="match status" value="1"/>
</dbReference>
<dbReference type="GO" id="GO:0052621">
    <property type="term" value="F:diguanylate cyclase activity"/>
    <property type="evidence" value="ECO:0007669"/>
    <property type="project" value="UniProtKB-EC"/>
</dbReference>
<dbReference type="GO" id="GO:1902201">
    <property type="term" value="P:negative regulation of bacterial-type flagellum-dependent cell motility"/>
    <property type="evidence" value="ECO:0007669"/>
    <property type="project" value="TreeGrafter"/>
</dbReference>
<dbReference type="SUPFAM" id="SSF55073">
    <property type="entry name" value="Nucleotide cyclase"/>
    <property type="match status" value="1"/>
</dbReference>
<dbReference type="SMART" id="SM00100">
    <property type="entry name" value="cNMP"/>
    <property type="match status" value="1"/>
</dbReference>
<dbReference type="GO" id="GO:0043709">
    <property type="term" value="P:cell adhesion involved in single-species biofilm formation"/>
    <property type="evidence" value="ECO:0007669"/>
    <property type="project" value="TreeGrafter"/>
</dbReference>
<evidence type="ECO:0000256" key="4">
    <source>
        <dbReference type="SAM" id="Coils"/>
    </source>
</evidence>
<evidence type="ECO:0000256" key="3">
    <source>
        <dbReference type="ARBA" id="ARBA00034247"/>
    </source>
</evidence>
<evidence type="ECO:0000259" key="6">
    <source>
        <dbReference type="PROSITE" id="PS50887"/>
    </source>
</evidence>
<dbReference type="SMART" id="SM00267">
    <property type="entry name" value="GGDEF"/>
    <property type="match status" value="1"/>
</dbReference>
<dbReference type="InterPro" id="IPR043128">
    <property type="entry name" value="Rev_trsase/Diguanyl_cyclase"/>
</dbReference>
<dbReference type="CDD" id="cd00038">
    <property type="entry name" value="CAP_ED"/>
    <property type="match status" value="1"/>
</dbReference>
<dbReference type="PROSITE" id="PS50042">
    <property type="entry name" value="CNMP_BINDING_3"/>
    <property type="match status" value="1"/>
</dbReference>
<dbReference type="InterPro" id="IPR000595">
    <property type="entry name" value="cNMP-bd_dom"/>
</dbReference>
<evidence type="ECO:0000256" key="1">
    <source>
        <dbReference type="ARBA" id="ARBA00004496"/>
    </source>
</evidence>
<dbReference type="NCBIfam" id="TIGR00254">
    <property type="entry name" value="GGDEF"/>
    <property type="match status" value="1"/>
</dbReference>
<dbReference type="CDD" id="cd01949">
    <property type="entry name" value="GGDEF"/>
    <property type="match status" value="1"/>
</dbReference>
<dbReference type="OrthoDB" id="9803824at2"/>
<dbReference type="PANTHER" id="PTHR45138">
    <property type="entry name" value="REGULATORY COMPONENTS OF SENSORY TRANSDUCTION SYSTEM"/>
    <property type="match status" value="1"/>
</dbReference>
<organism evidence="7 8">
    <name type="scientific">Dokdonella koreensis DS-123</name>
    <dbReference type="NCBI Taxonomy" id="1300342"/>
    <lineage>
        <taxon>Bacteria</taxon>
        <taxon>Pseudomonadati</taxon>
        <taxon>Pseudomonadota</taxon>
        <taxon>Gammaproteobacteria</taxon>
        <taxon>Lysobacterales</taxon>
        <taxon>Rhodanobacteraceae</taxon>
        <taxon>Dokdonella</taxon>
    </lineage>
</organism>
<evidence type="ECO:0000259" key="5">
    <source>
        <dbReference type="PROSITE" id="PS50042"/>
    </source>
</evidence>
<dbReference type="AlphaFoldDB" id="A0A167G3P6"/>
<evidence type="ECO:0000313" key="7">
    <source>
        <dbReference type="EMBL" id="ANB16122.1"/>
    </source>
</evidence>
<accession>A0A167G3P6</accession>
<dbReference type="Proteomes" id="UP000076830">
    <property type="component" value="Chromosome"/>
</dbReference>
<dbReference type="Gene3D" id="2.60.120.10">
    <property type="entry name" value="Jelly Rolls"/>
    <property type="match status" value="1"/>
</dbReference>
<dbReference type="EC" id="2.7.7.65" evidence="2"/>
<reference evidence="7 8" key="1">
    <citation type="submission" date="2016-04" db="EMBL/GenBank/DDBJ databases">
        <title>Complete genome sequence of Dokdonella koreensis DS-123T.</title>
        <authorList>
            <person name="Kim J.F."/>
            <person name="Lee H."/>
            <person name="Kwak M.-J."/>
        </authorList>
    </citation>
    <scope>NUCLEOTIDE SEQUENCE [LARGE SCALE GENOMIC DNA]</scope>
    <source>
        <strain evidence="7 8">DS-123</strain>
    </source>
</reference>
<dbReference type="Pfam" id="PF00990">
    <property type="entry name" value="GGDEF"/>
    <property type="match status" value="1"/>
</dbReference>
<dbReference type="Gene3D" id="3.30.70.270">
    <property type="match status" value="1"/>
</dbReference>
<dbReference type="GO" id="GO:0005737">
    <property type="term" value="C:cytoplasm"/>
    <property type="evidence" value="ECO:0007669"/>
    <property type="project" value="UniProtKB-SubCell"/>
</dbReference>
<feature type="domain" description="GGDEF" evidence="6">
    <location>
        <begin position="217"/>
        <end position="349"/>
    </location>
</feature>
<dbReference type="EMBL" id="CP015249">
    <property type="protein sequence ID" value="ANB16122.1"/>
    <property type="molecule type" value="Genomic_DNA"/>
</dbReference>
<dbReference type="PROSITE" id="PS50887">
    <property type="entry name" value="GGDEF"/>
    <property type="match status" value="1"/>
</dbReference>
<dbReference type="SUPFAM" id="SSF51206">
    <property type="entry name" value="cAMP-binding domain-like"/>
    <property type="match status" value="1"/>
</dbReference>
<evidence type="ECO:0000256" key="2">
    <source>
        <dbReference type="ARBA" id="ARBA00012528"/>
    </source>
</evidence>
<dbReference type="KEGG" id="dko:I596_82"/>
<dbReference type="STRING" id="1300342.I596_82"/>
<keyword evidence="4" id="KW-0175">Coiled coil</keyword>
<dbReference type="InterPro" id="IPR018490">
    <property type="entry name" value="cNMP-bd_dom_sf"/>
</dbReference>
<dbReference type="InterPro" id="IPR014710">
    <property type="entry name" value="RmlC-like_jellyroll"/>
</dbReference>
<dbReference type="PANTHER" id="PTHR45138:SF9">
    <property type="entry name" value="DIGUANYLATE CYCLASE DGCM-RELATED"/>
    <property type="match status" value="1"/>
</dbReference>
<dbReference type="InterPro" id="IPR029787">
    <property type="entry name" value="Nucleotide_cyclase"/>
</dbReference>
<proteinExistence type="predicted"/>
<protein>
    <recommendedName>
        <fullName evidence="2">diguanylate cyclase</fullName>
        <ecNumber evidence="2">2.7.7.65</ecNumber>
    </recommendedName>
</protein>
<feature type="coiled-coil region" evidence="4">
    <location>
        <begin position="150"/>
        <end position="177"/>
    </location>
</feature>
<comment type="subcellular location">
    <subcellularLocation>
        <location evidence="1">Cytoplasm</location>
    </subcellularLocation>
</comment>
<dbReference type="InterPro" id="IPR050469">
    <property type="entry name" value="Diguanylate_Cyclase"/>
</dbReference>
<dbReference type="InterPro" id="IPR000160">
    <property type="entry name" value="GGDEF_dom"/>
</dbReference>
<dbReference type="GO" id="GO:0005886">
    <property type="term" value="C:plasma membrane"/>
    <property type="evidence" value="ECO:0007669"/>
    <property type="project" value="TreeGrafter"/>
</dbReference>
<evidence type="ECO:0000313" key="8">
    <source>
        <dbReference type="Proteomes" id="UP000076830"/>
    </source>
</evidence>